<evidence type="ECO:0000256" key="1">
    <source>
        <dbReference type="SAM" id="MobiDB-lite"/>
    </source>
</evidence>
<dbReference type="EMBL" id="VSRR010071520">
    <property type="protein sequence ID" value="MPC86463.1"/>
    <property type="molecule type" value="Genomic_DNA"/>
</dbReference>
<evidence type="ECO:0000313" key="3">
    <source>
        <dbReference type="Proteomes" id="UP000324222"/>
    </source>
</evidence>
<dbReference type="Proteomes" id="UP000324222">
    <property type="component" value="Unassembled WGS sequence"/>
</dbReference>
<accession>A0A5B7IVW7</accession>
<feature type="region of interest" description="Disordered" evidence="1">
    <location>
        <begin position="84"/>
        <end position="108"/>
    </location>
</feature>
<name>A0A5B7IVW7_PORTR</name>
<keyword evidence="3" id="KW-1185">Reference proteome</keyword>
<protein>
    <submittedName>
        <fullName evidence="2">Uncharacterized protein</fullName>
    </submittedName>
</protein>
<organism evidence="2 3">
    <name type="scientific">Portunus trituberculatus</name>
    <name type="common">Swimming crab</name>
    <name type="synonym">Neptunus trituberculatus</name>
    <dbReference type="NCBI Taxonomy" id="210409"/>
    <lineage>
        <taxon>Eukaryota</taxon>
        <taxon>Metazoa</taxon>
        <taxon>Ecdysozoa</taxon>
        <taxon>Arthropoda</taxon>
        <taxon>Crustacea</taxon>
        <taxon>Multicrustacea</taxon>
        <taxon>Malacostraca</taxon>
        <taxon>Eumalacostraca</taxon>
        <taxon>Eucarida</taxon>
        <taxon>Decapoda</taxon>
        <taxon>Pleocyemata</taxon>
        <taxon>Brachyura</taxon>
        <taxon>Eubrachyura</taxon>
        <taxon>Portunoidea</taxon>
        <taxon>Portunidae</taxon>
        <taxon>Portuninae</taxon>
        <taxon>Portunus</taxon>
    </lineage>
</organism>
<proteinExistence type="predicted"/>
<evidence type="ECO:0000313" key="2">
    <source>
        <dbReference type="EMBL" id="MPC86463.1"/>
    </source>
</evidence>
<comment type="caution">
    <text evidence="2">The sequence shown here is derived from an EMBL/GenBank/DDBJ whole genome shotgun (WGS) entry which is preliminary data.</text>
</comment>
<feature type="region of interest" description="Disordered" evidence="1">
    <location>
        <begin position="15"/>
        <end position="35"/>
    </location>
</feature>
<dbReference type="AlphaFoldDB" id="A0A5B7IVW7"/>
<reference evidence="2 3" key="1">
    <citation type="submission" date="2019-05" db="EMBL/GenBank/DDBJ databases">
        <title>Another draft genome of Portunus trituberculatus and its Hox gene families provides insights of decapod evolution.</title>
        <authorList>
            <person name="Jeong J.-H."/>
            <person name="Song I."/>
            <person name="Kim S."/>
            <person name="Choi T."/>
            <person name="Kim D."/>
            <person name="Ryu S."/>
            <person name="Kim W."/>
        </authorList>
    </citation>
    <scope>NUCLEOTIDE SEQUENCE [LARGE SCALE GENOMIC DNA]</scope>
    <source>
        <tissue evidence="2">Muscle</tissue>
    </source>
</reference>
<sequence>MTTTPTTASLGIELSGGLVDRGGRGGRRREDCRPPDEVFTPVLARWAGQGSMAPQVPCQDGALCLAFLWKRIGPLPCPPRLSTFLHSPSSPRSHTDLIPPTLTASPPRPHEVMTLGPGFLMTSLSGSSA</sequence>
<gene>
    <name evidence="2" type="ORF">E2C01_081292</name>
</gene>